<dbReference type="EMBL" id="BAAAOH010000001">
    <property type="protein sequence ID" value="GAA1991931.1"/>
    <property type="molecule type" value="Genomic_DNA"/>
</dbReference>
<gene>
    <name evidence="3" type="ORF">GCM10009777_29220</name>
</gene>
<sequence>MKTSRAARRIAPLALSLILVLSACSVSPTPAPLPQPVPDSQPVPPPPEPEPSPHPTAIESLDPALVGEWGVDDWLDSTGSHTLSETYRFTADGLYEYTFAECRSSTDCVIRSREQGYVQTAGGVLALYPQTTSDVGQRAWPYQVGYLDPEVPISLELHLLSPDGTLQQIFYGGG</sequence>
<evidence type="ECO:0000313" key="3">
    <source>
        <dbReference type="EMBL" id="GAA1991931.1"/>
    </source>
</evidence>
<protein>
    <recommendedName>
        <fullName evidence="5">Lipoprotein</fullName>
    </recommendedName>
</protein>
<feature type="region of interest" description="Disordered" evidence="1">
    <location>
        <begin position="31"/>
        <end position="59"/>
    </location>
</feature>
<feature type="compositionally biased region" description="Pro residues" evidence="1">
    <location>
        <begin position="31"/>
        <end position="54"/>
    </location>
</feature>
<feature type="chain" id="PRO_5045747352" description="Lipoprotein" evidence="2">
    <location>
        <begin position="32"/>
        <end position="174"/>
    </location>
</feature>
<keyword evidence="4" id="KW-1185">Reference proteome</keyword>
<comment type="caution">
    <text evidence="3">The sequence shown here is derived from an EMBL/GenBank/DDBJ whole genome shotgun (WGS) entry which is preliminary data.</text>
</comment>
<accession>A0ABP5EAX8</accession>
<keyword evidence="2" id="KW-0732">Signal</keyword>
<feature type="signal peptide" evidence="2">
    <location>
        <begin position="1"/>
        <end position="31"/>
    </location>
</feature>
<dbReference type="RefSeq" id="WP_344063759.1">
    <property type="nucleotide sequence ID" value="NZ_BAAAOH010000001.1"/>
</dbReference>
<name>A0ABP5EAX8_9MICO</name>
<evidence type="ECO:0008006" key="5">
    <source>
        <dbReference type="Google" id="ProtNLM"/>
    </source>
</evidence>
<evidence type="ECO:0000256" key="1">
    <source>
        <dbReference type="SAM" id="MobiDB-lite"/>
    </source>
</evidence>
<dbReference type="Proteomes" id="UP001500326">
    <property type="component" value="Unassembled WGS sequence"/>
</dbReference>
<reference evidence="4" key="1">
    <citation type="journal article" date="2019" name="Int. J. Syst. Evol. Microbiol.">
        <title>The Global Catalogue of Microorganisms (GCM) 10K type strain sequencing project: providing services to taxonomists for standard genome sequencing and annotation.</title>
        <authorList>
            <consortium name="The Broad Institute Genomics Platform"/>
            <consortium name="The Broad Institute Genome Sequencing Center for Infectious Disease"/>
            <person name="Wu L."/>
            <person name="Ma J."/>
        </authorList>
    </citation>
    <scope>NUCLEOTIDE SEQUENCE [LARGE SCALE GENOMIC DNA]</scope>
    <source>
        <strain evidence="4">JCM 14902</strain>
    </source>
</reference>
<dbReference type="PROSITE" id="PS51257">
    <property type="entry name" value="PROKAR_LIPOPROTEIN"/>
    <property type="match status" value="1"/>
</dbReference>
<proteinExistence type="predicted"/>
<evidence type="ECO:0000256" key="2">
    <source>
        <dbReference type="SAM" id="SignalP"/>
    </source>
</evidence>
<evidence type="ECO:0000313" key="4">
    <source>
        <dbReference type="Proteomes" id="UP001500326"/>
    </source>
</evidence>
<organism evidence="3 4">
    <name type="scientific">Microbacterium pumilum</name>
    <dbReference type="NCBI Taxonomy" id="344165"/>
    <lineage>
        <taxon>Bacteria</taxon>
        <taxon>Bacillati</taxon>
        <taxon>Actinomycetota</taxon>
        <taxon>Actinomycetes</taxon>
        <taxon>Micrococcales</taxon>
        <taxon>Microbacteriaceae</taxon>
        <taxon>Microbacterium</taxon>
    </lineage>
</organism>